<reference evidence="2 3" key="2">
    <citation type="submission" date="2018-11" db="EMBL/GenBank/DDBJ databases">
        <authorList>
            <consortium name="Pathogen Informatics"/>
        </authorList>
    </citation>
    <scope>NUCLEOTIDE SEQUENCE [LARGE SCALE GENOMIC DNA]</scope>
</reference>
<name>A0A183ISW4_9BILA</name>
<dbReference type="AlphaFoldDB" id="A0A183ISW4"/>
<keyword evidence="3" id="KW-1185">Reference proteome</keyword>
<evidence type="ECO:0000259" key="1">
    <source>
        <dbReference type="SMART" id="SM00394"/>
    </source>
</evidence>
<dbReference type="Proteomes" id="UP000270296">
    <property type="component" value="Unassembled WGS sequence"/>
</dbReference>
<dbReference type="SUPFAM" id="SSF47391">
    <property type="entry name" value="Dimerization-anchoring domain of cAMP-dependent PK regulatory subunit"/>
    <property type="match status" value="1"/>
</dbReference>
<organism evidence="4">
    <name type="scientific">Soboliphyme baturini</name>
    <dbReference type="NCBI Taxonomy" id="241478"/>
    <lineage>
        <taxon>Eukaryota</taxon>
        <taxon>Metazoa</taxon>
        <taxon>Ecdysozoa</taxon>
        <taxon>Nematoda</taxon>
        <taxon>Enoplea</taxon>
        <taxon>Dorylaimia</taxon>
        <taxon>Dioctophymatida</taxon>
        <taxon>Dioctophymatoidea</taxon>
        <taxon>Soboliphymatidae</taxon>
        <taxon>Soboliphyme</taxon>
    </lineage>
</organism>
<dbReference type="Gene3D" id="1.20.890.10">
    <property type="entry name" value="cAMP-dependent protein kinase regulatory subunit, dimerization-anchoring domain"/>
    <property type="match status" value="1"/>
</dbReference>
<gene>
    <name evidence="2" type="ORF">SBAD_LOCUS6712</name>
</gene>
<dbReference type="EMBL" id="UZAM01009984">
    <property type="protein sequence ID" value="VDP10641.1"/>
    <property type="molecule type" value="Genomic_DNA"/>
</dbReference>
<feature type="domain" description="RIIa" evidence="1">
    <location>
        <begin position="21"/>
        <end position="58"/>
    </location>
</feature>
<dbReference type="WBParaSite" id="SBAD_0000697201-mRNA-1">
    <property type="protein sequence ID" value="SBAD_0000697201-mRNA-1"/>
    <property type="gene ID" value="SBAD_0000697201"/>
</dbReference>
<protein>
    <submittedName>
        <fullName evidence="4">RIIa domain-containing protein</fullName>
    </submittedName>
</protein>
<reference evidence="4" key="1">
    <citation type="submission" date="2016-06" db="UniProtKB">
        <authorList>
            <consortium name="WormBaseParasite"/>
        </authorList>
    </citation>
    <scope>IDENTIFICATION</scope>
</reference>
<proteinExistence type="predicted"/>
<sequence length="107" mass="12553">MEESDQQSRQARLCEEYCARYNITDLIKDAIVQLCINQPENPVSYLKDYFEALSIQQIVDFAAWLVRVRGLYASQFIIITVEWLWLFFSTCLKQPAIERRTEIAVGK</sequence>
<dbReference type="Pfam" id="PF02197">
    <property type="entry name" value="RIIa"/>
    <property type="match status" value="1"/>
</dbReference>
<dbReference type="InterPro" id="IPR003117">
    <property type="entry name" value="cAMP_dep_PK_reg_su_I/II_a/b"/>
</dbReference>
<evidence type="ECO:0000313" key="3">
    <source>
        <dbReference type="Proteomes" id="UP000270296"/>
    </source>
</evidence>
<accession>A0A183ISW4</accession>
<dbReference type="SMART" id="SM00394">
    <property type="entry name" value="RIIa"/>
    <property type="match status" value="1"/>
</dbReference>
<dbReference type="OrthoDB" id="417078at2759"/>
<dbReference type="CDD" id="cd12097">
    <property type="entry name" value="DD_RI_PKA"/>
    <property type="match status" value="1"/>
</dbReference>
<evidence type="ECO:0000313" key="2">
    <source>
        <dbReference type="EMBL" id="VDP10641.1"/>
    </source>
</evidence>
<evidence type="ECO:0000313" key="4">
    <source>
        <dbReference type="WBParaSite" id="SBAD_0000697201-mRNA-1"/>
    </source>
</evidence>